<sequence>MVNEGLQRIRLGPAQCGTVVVRSLDAVINQYQKFLDLVLIADEYVSFPLAQAWNMPSLAGKRMVTMGAAPNDVSTHWLRLLEVPEAAPAKHFGAQGWLALEVSVANLSALAQRLKNSPFEILGEPYPLGVSDHIWAMQVAGTSGEVLYLTELRAPVAPFELPARAIHTAERLFIPVLGAVQREPAMQLYEKFVPKPGLRFNTRVSSLNSALGVDPEAVRPVGTVQLCGPSLIEIDEVPEFSIDQRGSSSMGCMTGIRMISFLGWPGESEDECGKDARWSIASGGDGVGTLKVFQGMAGEWFEVWLPD</sequence>
<dbReference type="EMBL" id="LR778301">
    <property type="protein sequence ID" value="CAB1369608.1"/>
    <property type="molecule type" value="Genomic_DNA"/>
</dbReference>
<dbReference type="InterPro" id="IPR029068">
    <property type="entry name" value="Glyas_Bleomycin-R_OHBP_Dase"/>
</dbReference>
<proteinExistence type="predicted"/>
<dbReference type="Proteomes" id="UP000515733">
    <property type="component" value="Chromosome"/>
</dbReference>
<protein>
    <submittedName>
        <fullName evidence="1">Uncharacterized protein</fullName>
    </submittedName>
</protein>
<organism evidence="1 2">
    <name type="scientific">Denitratisoma oestradiolicum</name>
    <dbReference type="NCBI Taxonomy" id="311182"/>
    <lineage>
        <taxon>Bacteria</taxon>
        <taxon>Pseudomonadati</taxon>
        <taxon>Pseudomonadota</taxon>
        <taxon>Betaproteobacteria</taxon>
        <taxon>Nitrosomonadales</taxon>
        <taxon>Sterolibacteriaceae</taxon>
        <taxon>Denitratisoma</taxon>
    </lineage>
</organism>
<reference evidence="1 2" key="1">
    <citation type="submission" date="2020-03" db="EMBL/GenBank/DDBJ databases">
        <authorList>
            <consortium name="Genoscope - CEA"/>
            <person name="William W."/>
        </authorList>
    </citation>
    <scope>NUCLEOTIDE SEQUENCE [LARGE SCALE GENOMIC DNA]</scope>
    <source>
        <strain evidence="2">DSM 16959</strain>
    </source>
</reference>
<dbReference type="KEGG" id="doe:DENOEST_2443"/>
<accession>A0A6S6YPB8</accession>
<evidence type="ECO:0000313" key="2">
    <source>
        <dbReference type="Proteomes" id="UP000515733"/>
    </source>
</evidence>
<gene>
    <name evidence="1" type="ORF">DENOEST_2443</name>
</gene>
<evidence type="ECO:0000313" key="1">
    <source>
        <dbReference type="EMBL" id="CAB1369608.1"/>
    </source>
</evidence>
<dbReference type="SUPFAM" id="SSF54593">
    <property type="entry name" value="Glyoxalase/Bleomycin resistance protein/Dihydroxybiphenyl dioxygenase"/>
    <property type="match status" value="1"/>
</dbReference>
<dbReference type="AlphaFoldDB" id="A0A6S6YPB8"/>
<keyword evidence="2" id="KW-1185">Reference proteome</keyword>
<name>A0A6S6YPB8_9PROT</name>